<feature type="domain" description="Cep192-like" evidence="3">
    <location>
        <begin position="1083"/>
        <end position="1213"/>
    </location>
</feature>
<dbReference type="InterPro" id="IPR013783">
    <property type="entry name" value="Ig-like_fold"/>
</dbReference>
<dbReference type="InterPro" id="IPR054090">
    <property type="entry name" value="Cep192_Spd-2-like_dom"/>
</dbReference>
<reference evidence="4 5" key="1">
    <citation type="submission" date="2020-08" db="EMBL/GenBank/DDBJ databases">
        <title>Aphidius gifuensis genome sequencing and assembly.</title>
        <authorList>
            <person name="Du Z."/>
        </authorList>
    </citation>
    <scope>NUCLEOTIDE SEQUENCE [LARGE SCALE GENOMIC DNA]</scope>
    <source>
        <strain evidence="4">YNYX2018</strain>
        <tissue evidence="4">Adults</tissue>
    </source>
</reference>
<sequence>MQKNNNKYDIDMSNITVMGTPRPRACSTVERKDFRNPYDGEAYQQYRDLPVDQSDLSDAHDDSSLGILDNLSTRSGFLGSDVDNLFDQLSNSDKKKIEMNRQLARELIEKVCVDNTSLSFSHDTDKENNVNSQNMSNFYSPSTLIDSSPFDRDYSNSDNQKTLTKLSNISMNSVRFEPNEITARSSEMSPSPSRKNDNNNFSFNSTAAELMAKFSKDDFLSGSRLNSQLDADQQSYIQNYNPIPLTPTAENNRMEFSCFSGVMGDLDLTVESTIGRKLSVGEFFKRKCDSVGNLPMDRLNFGQKITSPERPTRNEPLANLTTTTNASETSCIDKINKSFASTIDCSTREQTQDVISLSKIAEALENTDGTPRCLVDYLLDLKKSQKSMTNNNQNQSQNQQQQQPANCTTATYTVMSKRSSLPSMLLDNSQKSTGKLSLDSKKSNTLTNSKIEEKPSRVSFDNTIDVSEIDEELLKNIKKSDSMKKYEQLSRKNSILHNNNSNNNKLDTLVNIKSSPLSTPINTYGKLTKNEIESPAMNTVKYETNRSFDKLIIGRNEQGIYRCIVGVSKDLDIEMLNESDRWLVCSCNVVSIQGDQDNVKLETPKYTILIEPSKCQIAKVTVKLLKIGKPIMASLSIIVKDMTTHEIFTKNHMMCFIPEDPKIEIIEPAVDELDFNTSKIYPIKLANKFDSNVPIEFFIINDSRRQFTINISNDLIVNTYSNDQETFYVVTMTKNEELIVDVQLNHRLSSNTSRVQPTLIIRVHNDLQNGMIIKKYLLKVDDITSTKQEIELINTQIPMLLTKKNGKYLKIKNTTNQQQTLTSSVQITKNSDKLNLNFTIEPKKIVVDSGESVNFLILYKGLTDSSIEKTGMIRIKTDKYSYWYTVIGDNNDTSIIEQSNDNTQRCDTPPQHQQHQQLMLISLPSSPKSTTSDNKYSPRSSVSGQTIAGDSIPIQSTHSTLSWISIKIGKYEIKEFTIRNTSQNRIKLQATITDNDKCFKFLKDRESSTSITFSLLKMESKTLTIKFSPNNIGACAGKITFRHYEQKNNDVLQIKEQIVRPSRLINLYGYGGYAKVTISQALKLMGDQMWLSLGKLNNNGKLKTRIKLENSGDLSAYVKINLSPKAVYPGMETSWMVQPTELILASKQSQWITIDFYPKNDDLLLLKGDVSDMGILTITHGDEPTRWRIRRLYKKLIDSGQITKKNDDVFRDIVRPICKVLPGELQMHNLTIIRDATCDLGVLCRGVNRHLITLFMELNTDDTITMFDHDNGNETQTFQSLCSDTSTLFPTTEDSYMPLETINDSTTFNNYHNNEFILTPSILTIDQSTAKDSTFIIKSLSSTAQPFEIKLSQNDLLSVIPIGGMIPAKRDVVIKLKCKKIVDVNTDVIIHVFTSNQQKSLDVKILPCSRR</sequence>
<evidence type="ECO:0000256" key="1">
    <source>
        <dbReference type="SAM" id="MobiDB-lite"/>
    </source>
</evidence>
<proteinExistence type="predicted"/>
<evidence type="ECO:0000313" key="5">
    <source>
        <dbReference type="Proteomes" id="UP000639338"/>
    </source>
</evidence>
<keyword evidence="5" id="KW-1185">Reference proteome</keyword>
<comment type="caution">
    <text evidence="4">The sequence shown here is derived from an EMBL/GenBank/DDBJ whole genome shotgun (WGS) entry which is preliminary data.</text>
</comment>
<evidence type="ECO:0000313" key="4">
    <source>
        <dbReference type="EMBL" id="KAF7994122.1"/>
    </source>
</evidence>
<dbReference type="Proteomes" id="UP000639338">
    <property type="component" value="Unassembled WGS sequence"/>
</dbReference>
<dbReference type="OrthoDB" id="67059at2759"/>
<organism evidence="4 5">
    <name type="scientific">Aphidius gifuensis</name>
    <name type="common">Parasitoid wasp</name>
    <dbReference type="NCBI Taxonomy" id="684658"/>
    <lineage>
        <taxon>Eukaryota</taxon>
        <taxon>Metazoa</taxon>
        <taxon>Ecdysozoa</taxon>
        <taxon>Arthropoda</taxon>
        <taxon>Hexapoda</taxon>
        <taxon>Insecta</taxon>
        <taxon>Pterygota</taxon>
        <taxon>Neoptera</taxon>
        <taxon>Endopterygota</taxon>
        <taxon>Hymenoptera</taxon>
        <taxon>Apocrita</taxon>
        <taxon>Ichneumonoidea</taxon>
        <taxon>Braconidae</taxon>
        <taxon>Aphidiinae</taxon>
        <taxon>Aphidius</taxon>
    </lineage>
</organism>
<feature type="region of interest" description="Disordered" evidence="1">
    <location>
        <begin position="924"/>
        <end position="949"/>
    </location>
</feature>
<dbReference type="EMBL" id="JACMRX010000003">
    <property type="protein sequence ID" value="KAF7994122.1"/>
    <property type="molecule type" value="Genomic_DNA"/>
</dbReference>
<feature type="region of interest" description="Disordered" evidence="1">
    <location>
        <begin position="421"/>
        <end position="448"/>
    </location>
</feature>
<accession>A0A834XWY9</accession>
<name>A0A834XWY9_APHGI</name>
<feature type="compositionally biased region" description="Polar residues" evidence="1">
    <location>
        <begin position="421"/>
        <end position="435"/>
    </location>
</feature>
<evidence type="ECO:0000259" key="3">
    <source>
        <dbReference type="Pfam" id="PF22074"/>
    </source>
</evidence>
<feature type="region of interest" description="Disordered" evidence="1">
    <location>
        <begin position="387"/>
        <end position="407"/>
    </location>
</feature>
<dbReference type="InterPro" id="IPR054091">
    <property type="entry name" value="Cep192-like_D5"/>
</dbReference>
<gene>
    <name evidence="4" type="ORF">HCN44_011391</name>
</gene>
<feature type="region of interest" description="Disordered" evidence="1">
    <location>
        <begin position="182"/>
        <end position="202"/>
    </location>
</feature>
<dbReference type="Gene3D" id="2.60.40.10">
    <property type="entry name" value="Immunoglobulins"/>
    <property type="match status" value="1"/>
</dbReference>
<feature type="region of interest" description="Disordered" evidence="1">
    <location>
        <begin position="302"/>
        <end position="322"/>
    </location>
</feature>
<feature type="compositionally biased region" description="Low complexity" evidence="1">
    <location>
        <begin position="390"/>
        <end position="403"/>
    </location>
</feature>
<dbReference type="Pfam" id="PF22073">
    <property type="entry name" value="Cep192_D4"/>
    <property type="match status" value="1"/>
</dbReference>
<evidence type="ECO:0000259" key="2">
    <source>
        <dbReference type="Pfam" id="PF22073"/>
    </source>
</evidence>
<protein>
    <submittedName>
        <fullName evidence="4">Uncharacterized protein</fullName>
    </submittedName>
</protein>
<dbReference type="Pfam" id="PF22074">
    <property type="entry name" value="Cep192_D5"/>
    <property type="match status" value="1"/>
</dbReference>
<feature type="domain" description="Cep192/Spd-2-like" evidence="2">
    <location>
        <begin position="952"/>
        <end position="1072"/>
    </location>
</feature>